<accession>A0A1D6PVV5</accession>
<dbReference type="AlphaFoldDB" id="A0A1D6PVV5"/>
<protein>
    <submittedName>
        <fullName evidence="2">LOL1</fullName>
    </submittedName>
</protein>
<evidence type="ECO:0000313" key="2">
    <source>
        <dbReference type="EMBL" id="AQK50701.1"/>
    </source>
</evidence>
<feature type="compositionally biased region" description="Low complexity" evidence="1">
    <location>
        <begin position="54"/>
        <end position="68"/>
    </location>
</feature>
<organism evidence="2">
    <name type="scientific">Zea mays</name>
    <name type="common">Maize</name>
    <dbReference type="NCBI Taxonomy" id="4577"/>
    <lineage>
        <taxon>Eukaryota</taxon>
        <taxon>Viridiplantae</taxon>
        <taxon>Streptophyta</taxon>
        <taxon>Embryophyta</taxon>
        <taxon>Tracheophyta</taxon>
        <taxon>Spermatophyta</taxon>
        <taxon>Magnoliopsida</taxon>
        <taxon>Liliopsida</taxon>
        <taxon>Poales</taxon>
        <taxon>Poaceae</taxon>
        <taxon>PACMAD clade</taxon>
        <taxon>Panicoideae</taxon>
        <taxon>Andropogonodae</taxon>
        <taxon>Andropogoneae</taxon>
        <taxon>Tripsacinae</taxon>
        <taxon>Zea</taxon>
    </lineage>
</organism>
<gene>
    <name evidence="2" type="ORF">ZEAMMB73_Zm00001d049525</name>
</gene>
<sequence length="98" mass="10767">MRGEAAGLCRLNAAGICEASPSCVRRRIRQPARQCRFRLLRTQLLRRHSRRPMGPRASSSAPGAGTSSCTQLVRRRSAAPSAAPSPPCRLQVRRTRMA</sequence>
<feature type="region of interest" description="Disordered" evidence="1">
    <location>
        <begin position="46"/>
        <end position="98"/>
    </location>
</feature>
<reference evidence="2" key="1">
    <citation type="submission" date="2015-12" db="EMBL/GenBank/DDBJ databases">
        <title>Update maize B73 reference genome by single molecule sequencing technologies.</title>
        <authorList>
            <consortium name="Maize Genome Sequencing Project"/>
            <person name="Ware D."/>
        </authorList>
    </citation>
    <scope>NUCLEOTIDE SEQUENCE</scope>
    <source>
        <tissue evidence="2">Seedling</tissue>
    </source>
</reference>
<name>A0A1D6PVV5_MAIZE</name>
<dbReference type="EMBL" id="CM000780">
    <property type="protein sequence ID" value="AQK50701.1"/>
    <property type="molecule type" value="Genomic_DNA"/>
</dbReference>
<proteinExistence type="predicted"/>
<evidence type="ECO:0000256" key="1">
    <source>
        <dbReference type="SAM" id="MobiDB-lite"/>
    </source>
</evidence>